<sequence>MEPKSPIFELITPDLGDTEKIELVHWNTKVGETVEIGQEICELVTDKASFPMESPVQGILTQIFKQKGSILQKGDILGIISKEVH</sequence>
<evidence type="ECO:0000256" key="5">
    <source>
        <dbReference type="ARBA" id="ARBA00023315"/>
    </source>
</evidence>
<dbReference type="InterPro" id="IPR000089">
    <property type="entry name" value="Biotin_lipoyl"/>
</dbReference>
<evidence type="ECO:0000313" key="7">
    <source>
        <dbReference type="EMBL" id="PJZ68545.1"/>
    </source>
</evidence>
<dbReference type="RefSeq" id="WP_100715011.1">
    <property type="nucleotide sequence ID" value="NZ_NPDY01000020.1"/>
</dbReference>
<keyword evidence="4" id="KW-0450">Lipoyl</keyword>
<dbReference type="CDD" id="cd06849">
    <property type="entry name" value="lipoyl_domain"/>
    <property type="match status" value="1"/>
</dbReference>
<comment type="caution">
    <text evidence="8">The sequence shown here is derived from an EMBL/GenBank/DDBJ whole genome shotgun (WGS) entry which is preliminary data.</text>
</comment>
<accession>A0A2M9ZII3</accession>
<dbReference type="PANTHER" id="PTHR43178">
    <property type="entry name" value="DIHYDROLIPOAMIDE ACETYLTRANSFERASE COMPONENT OF PYRUVATE DEHYDROGENASE COMPLEX"/>
    <property type="match status" value="1"/>
</dbReference>
<dbReference type="OrthoDB" id="9805770at2"/>
<dbReference type="InterPro" id="IPR011053">
    <property type="entry name" value="Single_hybrid_motif"/>
</dbReference>
<dbReference type="Proteomes" id="UP000231990">
    <property type="component" value="Unassembled WGS sequence"/>
</dbReference>
<keyword evidence="9" id="KW-1185">Reference proteome</keyword>
<dbReference type="PROSITE" id="PS00189">
    <property type="entry name" value="LIPOYL"/>
    <property type="match status" value="1"/>
</dbReference>
<gene>
    <name evidence="7" type="ORF">CH360_15750</name>
    <name evidence="8" type="ORF">CH373_17290</name>
</gene>
<evidence type="ECO:0000256" key="2">
    <source>
        <dbReference type="ARBA" id="ARBA00011484"/>
    </source>
</evidence>
<dbReference type="PANTHER" id="PTHR43178:SF5">
    <property type="entry name" value="LIPOAMIDE ACYLTRANSFERASE COMPONENT OF BRANCHED-CHAIN ALPHA-KETO ACID DEHYDROGENASE COMPLEX, MITOCHONDRIAL"/>
    <property type="match status" value="1"/>
</dbReference>
<dbReference type="AlphaFoldDB" id="A0A2M9ZII3"/>
<dbReference type="GO" id="GO:0031405">
    <property type="term" value="F:lipoic acid binding"/>
    <property type="evidence" value="ECO:0007669"/>
    <property type="project" value="TreeGrafter"/>
</dbReference>
<comment type="cofactor">
    <cofactor evidence="1">
        <name>(R)-lipoate</name>
        <dbReference type="ChEBI" id="CHEBI:83088"/>
    </cofactor>
</comment>
<feature type="domain" description="Lipoyl-binding" evidence="6">
    <location>
        <begin position="6"/>
        <end position="81"/>
    </location>
</feature>
<dbReference type="GO" id="GO:0016407">
    <property type="term" value="F:acetyltransferase activity"/>
    <property type="evidence" value="ECO:0007669"/>
    <property type="project" value="TreeGrafter"/>
</dbReference>
<dbReference type="PROSITE" id="PS50968">
    <property type="entry name" value="BIOTINYL_LIPOYL"/>
    <property type="match status" value="1"/>
</dbReference>
<reference evidence="9 10" key="1">
    <citation type="submission" date="2017-07" db="EMBL/GenBank/DDBJ databases">
        <title>Leptospira spp. isolated from tropical soils.</title>
        <authorList>
            <person name="Thibeaux R."/>
            <person name="Iraola G."/>
            <person name="Ferres I."/>
            <person name="Bierque E."/>
            <person name="Girault D."/>
            <person name="Soupe-Gilbert M.-E."/>
            <person name="Picardeau M."/>
            <person name="Goarant C."/>
        </authorList>
    </citation>
    <scope>NUCLEOTIDE SEQUENCE [LARGE SCALE GENOMIC DNA]</scope>
    <source>
        <strain evidence="8 10">FH1-B-B1</strain>
        <strain evidence="7 9">FH1-B-C1</strain>
    </source>
</reference>
<name>A0A2M9ZII3_9LEPT</name>
<evidence type="ECO:0000256" key="3">
    <source>
        <dbReference type="ARBA" id="ARBA00022679"/>
    </source>
</evidence>
<dbReference type="Gene3D" id="2.40.50.100">
    <property type="match status" value="1"/>
</dbReference>
<evidence type="ECO:0000259" key="6">
    <source>
        <dbReference type="PROSITE" id="PS50968"/>
    </source>
</evidence>
<evidence type="ECO:0000256" key="1">
    <source>
        <dbReference type="ARBA" id="ARBA00001938"/>
    </source>
</evidence>
<protein>
    <recommendedName>
        <fullName evidence="6">Lipoyl-binding domain-containing protein</fullName>
    </recommendedName>
</protein>
<dbReference type="InterPro" id="IPR050743">
    <property type="entry name" value="2-oxoacid_DH_E2_comp"/>
</dbReference>
<dbReference type="Proteomes" id="UP000231962">
    <property type="component" value="Unassembled WGS sequence"/>
</dbReference>
<dbReference type="EMBL" id="NPDY01000020">
    <property type="protein sequence ID" value="PJZ68545.1"/>
    <property type="molecule type" value="Genomic_DNA"/>
</dbReference>
<evidence type="ECO:0000256" key="4">
    <source>
        <dbReference type="ARBA" id="ARBA00022823"/>
    </source>
</evidence>
<dbReference type="Pfam" id="PF00364">
    <property type="entry name" value="Biotin_lipoyl"/>
    <property type="match status" value="1"/>
</dbReference>
<keyword evidence="3" id="KW-0808">Transferase</keyword>
<dbReference type="EMBL" id="NPDZ01000017">
    <property type="protein sequence ID" value="PJZ71875.1"/>
    <property type="molecule type" value="Genomic_DNA"/>
</dbReference>
<comment type="subunit">
    <text evidence="2">Forms a 24-polypeptide structural core with octahedral symmetry.</text>
</comment>
<dbReference type="GO" id="GO:0005737">
    <property type="term" value="C:cytoplasm"/>
    <property type="evidence" value="ECO:0007669"/>
    <property type="project" value="TreeGrafter"/>
</dbReference>
<evidence type="ECO:0000313" key="8">
    <source>
        <dbReference type="EMBL" id="PJZ71875.1"/>
    </source>
</evidence>
<dbReference type="InterPro" id="IPR003016">
    <property type="entry name" value="2-oxoA_DH_lipoyl-BS"/>
</dbReference>
<proteinExistence type="predicted"/>
<evidence type="ECO:0000313" key="10">
    <source>
        <dbReference type="Proteomes" id="UP000231990"/>
    </source>
</evidence>
<dbReference type="SUPFAM" id="SSF51230">
    <property type="entry name" value="Single hybrid motif"/>
    <property type="match status" value="1"/>
</dbReference>
<evidence type="ECO:0000313" key="9">
    <source>
        <dbReference type="Proteomes" id="UP000231962"/>
    </source>
</evidence>
<organism evidence="8 10">
    <name type="scientific">Leptospira perolatii</name>
    <dbReference type="NCBI Taxonomy" id="2023191"/>
    <lineage>
        <taxon>Bacteria</taxon>
        <taxon>Pseudomonadati</taxon>
        <taxon>Spirochaetota</taxon>
        <taxon>Spirochaetia</taxon>
        <taxon>Leptospirales</taxon>
        <taxon>Leptospiraceae</taxon>
        <taxon>Leptospira</taxon>
    </lineage>
</organism>
<keyword evidence="5" id="KW-0012">Acyltransferase</keyword>